<evidence type="ECO:0000256" key="1">
    <source>
        <dbReference type="SAM" id="Phobius"/>
    </source>
</evidence>
<feature type="transmembrane region" description="Helical" evidence="1">
    <location>
        <begin position="53"/>
        <end position="81"/>
    </location>
</feature>
<proteinExistence type="predicted"/>
<feature type="transmembrane region" description="Helical" evidence="1">
    <location>
        <begin position="123"/>
        <end position="145"/>
    </location>
</feature>
<keyword evidence="1" id="KW-0812">Transmembrane</keyword>
<dbReference type="EMBL" id="VSSQ01066392">
    <property type="protein sequence ID" value="MPN18948.1"/>
    <property type="molecule type" value="Genomic_DNA"/>
</dbReference>
<dbReference type="GO" id="GO:0022857">
    <property type="term" value="F:transmembrane transporter activity"/>
    <property type="evidence" value="ECO:0007669"/>
    <property type="project" value="InterPro"/>
</dbReference>
<evidence type="ECO:0000313" key="2">
    <source>
        <dbReference type="EMBL" id="MPN18948.1"/>
    </source>
</evidence>
<sequence length="160" mass="17592">MATLVAMEIVLSRMLSYSVWDMKIGFAFLPVVIAAIVLGPVRAAIVAALADFLGAILFPIGAYFPGFTLTAALVGVLYGLFLHKDQPFWKIVISVSIHQLILSLLLNTYWISVLYDSPFTALLVTRLLQCAVMIPVELLMIGLMVKTLGEFLSKKAMQWA</sequence>
<protein>
    <submittedName>
        <fullName evidence="2">Folate transporter FolT</fullName>
    </submittedName>
</protein>
<dbReference type="AlphaFoldDB" id="A0A645FWN7"/>
<keyword evidence="1" id="KW-1133">Transmembrane helix</keyword>
<dbReference type="Gene3D" id="1.10.1760.20">
    <property type="match status" value="1"/>
</dbReference>
<dbReference type="InterPro" id="IPR030949">
    <property type="entry name" value="ECF_S_folate_fam"/>
</dbReference>
<dbReference type="InterPro" id="IPR024529">
    <property type="entry name" value="ECF_trnsprt_substrate-spec"/>
</dbReference>
<dbReference type="NCBIfam" id="TIGR04518">
    <property type="entry name" value="ECF_S_folT_fam"/>
    <property type="match status" value="1"/>
</dbReference>
<feature type="transmembrane region" description="Helical" evidence="1">
    <location>
        <begin position="88"/>
        <end position="111"/>
    </location>
</feature>
<keyword evidence="1" id="KW-0472">Membrane</keyword>
<accession>A0A645FWN7</accession>
<gene>
    <name evidence="2" type="primary">folT_2</name>
    <name evidence="2" type="ORF">SDC9_166313</name>
</gene>
<reference evidence="2" key="1">
    <citation type="submission" date="2019-08" db="EMBL/GenBank/DDBJ databases">
        <authorList>
            <person name="Kucharzyk K."/>
            <person name="Murdoch R.W."/>
            <person name="Higgins S."/>
            <person name="Loffler F."/>
        </authorList>
    </citation>
    <scope>NUCLEOTIDE SEQUENCE</scope>
</reference>
<organism evidence="2">
    <name type="scientific">bioreactor metagenome</name>
    <dbReference type="NCBI Taxonomy" id="1076179"/>
    <lineage>
        <taxon>unclassified sequences</taxon>
        <taxon>metagenomes</taxon>
        <taxon>ecological metagenomes</taxon>
    </lineage>
</organism>
<comment type="caution">
    <text evidence="2">The sequence shown here is derived from an EMBL/GenBank/DDBJ whole genome shotgun (WGS) entry which is preliminary data.</text>
</comment>
<dbReference type="Pfam" id="PF12822">
    <property type="entry name" value="ECF_trnsprt"/>
    <property type="match status" value="1"/>
</dbReference>
<name>A0A645FWN7_9ZZZZ</name>